<keyword evidence="3" id="KW-1185">Reference proteome</keyword>
<dbReference type="AlphaFoldDB" id="A0A9N7Y0T4"/>
<evidence type="ECO:0000256" key="1">
    <source>
        <dbReference type="SAM" id="MobiDB-lite"/>
    </source>
</evidence>
<dbReference type="EMBL" id="CADEAL010000052">
    <property type="protein sequence ID" value="CAB1413385.1"/>
    <property type="molecule type" value="Genomic_DNA"/>
</dbReference>
<feature type="region of interest" description="Disordered" evidence="1">
    <location>
        <begin position="155"/>
        <end position="192"/>
    </location>
</feature>
<comment type="caution">
    <text evidence="2">The sequence shown here is derived from an EMBL/GenBank/DDBJ whole genome shotgun (WGS) entry which is preliminary data.</text>
</comment>
<gene>
    <name evidence="2" type="ORF">PLEPLA_LOCUS1085</name>
</gene>
<protein>
    <submittedName>
        <fullName evidence="2">Uncharacterized protein</fullName>
    </submittedName>
</protein>
<accession>A0A9N7Y0T4</accession>
<name>A0A9N7Y0T4_PLEPL</name>
<feature type="compositionally biased region" description="Polar residues" evidence="1">
    <location>
        <begin position="156"/>
        <end position="165"/>
    </location>
</feature>
<proteinExistence type="predicted"/>
<reference evidence="2" key="1">
    <citation type="submission" date="2020-03" db="EMBL/GenBank/DDBJ databases">
        <authorList>
            <person name="Weist P."/>
        </authorList>
    </citation>
    <scope>NUCLEOTIDE SEQUENCE</scope>
</reference>
<dbReference type="Proteomes" id="UP001153269">
    <property type="component" value="Unassembled WGS sequence"/>
</dbReference>
<evidence type="ECO:0000313" key="2">
    <source>
        <dbReference type="EMBL" id="CAB1413385.1"/>
    </source>
</evidence>
<sequence length="215" mass="23189">MCLYTTSPPPGSLCKWPPRLSDKIKQHVAGLTTDMSERSESEESNDLMLQVRCSFLLLVLDPNFNTGSSSSCAPLLHPEIFVFFQFHVRLVLETSSTRPLALWEAAGHFTRRQQERTCPHRLTQTLVLTDKLSGCSVKVKHERGHKANAINMAAVSGSTSRSNGSAAEAVRSDLRSALTPSPDGRLQIRAPTNGGAACLPALPTSGSDLGGFTAT</sequence>
<evidence type="ECO:0000313" key="3">
    <source>
        <dbReference type="Proteomes" id="UP001153269"/>
    </source>
</evidence>
<organism evidence="2 3">
    <name type="scientific">Pleuronectes platessa</name>
    <name type="common">European plaice</name>
    <dbReference type="NCBI Taxonomy" id="8262"/>
    <lineage>
        <taxon>Eukaryota</taxon>
        <taxon>Metazoa</taxon>
        <taxon>Chordata</taxon>
        <taxon>Craniata</taxon>
        <taxon>Vertebrata</taxon>
        <taxon>Euteleostomi</taxon>
        <taxon>Actinopterygii</taxon>
        <taxon>Neopterygii</taxon>
        <taxon>Teleostei</taxon>
        <taxon>Neoteleostei</taxon>
        <taxon>Acanthomorphata</taxon>
        <taxon>Carangaria</taxon>
        <taxon>Pleuronectiformes</taxon>
        <taxon>Pleuronectoidei</taxon>
        <taxon>Pleuronectidae</taxon>
        <taxon>Pleuronectes</taxon>
    </lineage>
</organism>